<evidence type="ECO:0000259" key="12">
    <source>
        <dbReference type="SMART" id="SM00861"/>
    </source>
</evidence>
<keyword evidence="4 11" id="KW-0808">Transferase</keyword>
<protein>
    <recommendedName>
        <fullName evidence="11">1-deoxy-D-xylulose-5-phosphate synthase</fullName>
        <ecNumber evidence="11">2.2.1.7</ecNumber>
    </recommendedName>
    <alternativeName>
        <fullName evidence="11">1-deoxyxylulose-5-phosphate synthase</fullName>
        <shortName evidence="11">DXP synthase</shortName>
        <shortName evidence="11">DXPS</shortName>
    </alternativeName>
</protein>
<gene>
    <name evidence="11 13" type="primary">dxs</name>
    <name evidence="13" type="ORF">OW720_02390</name>
</gene>
<dbReference type="PANTHER" id="PTHR43322">
    <property type="entry name" value="1-D-DEOXYXYLULOSE 5-PHOSPHATE SYNTHASE-RELATED"/>
    <property type="match status" value="1"/>
</dbReference>
<accession>A0AAJ5PU85</accession>
<sequence length="609" mass="68396">MNFNSKKYPVLYFASSVENLRLLPIDQLPQLCFELREYLLEVVTFSKGHFASGLGVVEITVALHYIYNTPFDNLIWDIGHQAYPHKILTGRSKRIKSIRKKNGLHSFPCREESEYDILNVGHSSTSISAGLGMSIAALKEGKNRKTICVIGDGAMTAGMAFEAMNHAGTIKSNLLVILNDNQMSISKNVGALSNHLEFLRNYRKNKNNRKKIDFFQKQLFFKKKNINSNFFSFNSIFSNLGFKYLGPFDGHNIFSIIDILKKIKCKKGTYLLHLVTKKGKGYLPAELDPIKWHSIPPRSPLVSESVISYSDVFGSWLCEIAKSDKKLIAITPAMCESSGILKFSRLFPNQYFDVAIAEQHAVTFAAGLSISGYKPIVSIYSTFLQRAYDQFIHDVALQKLAILFAVDRGGIVGNDGETHQGIFDLAYLRCIPGIVIMTPSDENECRQMLYTGYMHNKGPSVVRYPKGNGIGALLMPMNKIPLGQSLIKRMGKKIAILNFGTLLKNAFFSANSLDATLVDMRFVKPLDKNMILKLSSNHQFFITLEEGVISGGAGSAVNEFIMVKKILLPVLNIGLPDTFIPQGTQEEIRHDYQLDKEGIHKQIFYWLRQ</sequence>
<feature type="binding site" evidence="11">
    <location>
        <begin position="153"/>
        <end position="154"/>
    </location>
    <ligand>
        <name>thiamine diphosphate</name>
        <dbReference type="ChEBI" id="CHEBI:58937"/>
    </ligand>
</feature>
<dbReference type="SUPFAM" id="SSF52922">
    <property type="entry name" value="TK C-terminal domain-like"/>
    <property type="match status" value="1"/>
</dbReference>
<dbReference type="Gene3D" id="3.40.50.920">
    <property type="match status" value="1"/>
</dbReference>
<dbReference type="PROSITE" id="PS00802">
    <property type="entry name" value="TRANSKETOLASE_2"/>
    <property type="match status" value="1"/>
</dbReference>
<dbReference type="GO" id="GO:0019288">
    <property type="term" value="P:isopentenyl diphosphate biosynthetic process, methylerythritol 4-phosphate pathway"/>
    <property type="evidence" value="ECO:0007669"/>
    <property type="project" value="TreeGrafter"/>
</dbReference>
<evidence type="ECO:0000256" key="6">
    <source>
        <dbReference type="ARBA" id="ARBA00022842"/>
    </source>
</evidence>
<feature type="binding site" evidence="11">
    <location>
        <begin position="121"/>
        <end position="123"/>
    </location>
    <ligand>
        <name>thiamine diphosphate</name>
        <dbReference type="ChEBI" id="CHEBI:58937"/>
    </ligand>
</feature>
<dbReference type="GO" id="GO:0008661">
    <property type="term" value="F:1-deoxy-D-xylulose-5-phosphate synthase activity"/>
    <property type="evidence" value="ECO:0007669"/>
    <property type="project" value="UniProtKB-UniRule"/>
</dbReference>
<proteinExistence type="inferred from homology"/>
<comment type="catalytic activity">
    <reaction evidence="11">
        <text>D-glyceraldehyde 3-phosphate + pyruvate + H(+) = 1-deoxy-D-xylulose 5-phosphate + CO2</text>
        <dbReference type="Rhea" id="RHEA:12605"/>
        <dbReference type="ChEBI" id="CHEBI:15361"/>
        <dbReference type="ChEBI" id="CHEBI:15378"/>
        <dbReference type="ChEBI" id="CHEBI:16526"/>
        <dbReference type="ChEBI" id="CHEBI:57792"/>
        <dbReference type="ChEBI" id="CHEBI:59776"/>
        <dbReference type="EC" id="2.2.1.7"/>
    </reaction>
</comment>
<name>A0AAJ5PU85_9GAMM</name>
<dbReference type="Pfam" id="PF02780">
    <property type="entry name" value="Transketolase_C"/>
    <property type="match status" value="1"/>
</dbReference>
<feature type="binding site" evidence="11">
    <location>
        <position position="358"/>
    </location>
    <ligand>
        <name>thiamine diphosphate</name>
        <dbReference type="ChEBI" id="CHEBI:58937"/>
    </ligand>
</feature>
<dbReference type="SUPFAM" id="SSF52518">
    <property type="entry name" value="Thiamin diphosphate-binding fold (THDP-binding)"/>
    <property type="match status" value="2"/>
</dbReference>
<dbReference type="InterPro" id="IPR020826">
    <property type="entry name" value="Transketolase_BS"/>
</dbReference>
<dbReference type="FunFam" id="3.40.50.920:FF:000002">
    <property type="entry name" value="1-deoxy-D-xylulose-5-phosphate synthase"/>
    <property type="match status" value="1"/>
</dbReference>
<dbReference type="InterPro" id="IPR029061">
    <property type="entry name" value="THDP-binding"/>
</dbReference>
<evidence type="ECO:0000256" key="10">
    <source>
        <dbReference type="ARBA" id="ARBA00055605"/>
    </source>
</evidence>
<keyword evidence="9 11" id="KW-0414">Isoprene biosynthesis</keyword>
<evidence type="ECO:0000313" key="14">
    <source>
        <dbReference type="Proteomes" id="UP001163440"/>
    </source>
</evidence>
<evidence type="ECO:0000256" key="8">
    <source>
        <dbReference type="ARBA" id="ARBA00023052"/>
    </source>
</evidence>
<feature type="domain" description="Transketolase-like pyrimidine-binding" evidence="12">
    <location>
        <begin position="307"/>
        <end position="472"/>
    </location>
</feature>
<dbReference type="GO" id="GO:0030976">
    <property type="term" value="F:thiamine pyrophosphate binding"/>
    <property type="evidence" value="ECO:0007669"/>
    <property type="project" value="UniProtKB-UniRule"/>
</dbReference>
<dbReference type="InterPro" id="IPR005475">
    <property type="entry name" value="Transketolase-like_Pyr-bd"/>
</dbReference>
<dbReference type="EC" id="2.2.1.7" evidence="11"/>
<dbReference type="NCBIfam" id="NF003933">
    <property type="entry name" value="PRK05444.2-2"/>
    <property type="match status" value="1"/>
</dbReference>
<dbReference type="GO" id="GO:0009228">
    <property type="term" value="P:thiamine biosynthetic process"/>
    <property type="evidence" value="ECO:0007669"/>
    <property type="project" value="UniProtKB-UniRule"/>
</dbReference>
<dbReference type="RefSeq" id="WP_158365841.1">
    <property type="nucleotide sequence ID" value="NZ_CP034882.1"/>
</dbReference>
<feature type="binding site" evidence="11">
    <location>
        <position position="80"/>
    </location>
    <ligand>
        <name>thiamine diphosphate</name>
        <dbReference type="ChEBI" id="CHEBI:58937"/>
    </ligand>
</feature>
<dbReference type="GO" id="GO:0016114">
    <property type="term" value="P:terpenoid biosynthetic process"/>
    <property type="evidence" value="ECO:0007669"/>
    <property type="project" value="UniProtKB-UniRule"/>
</dbReference>
<dbReference type="Proteomes" id="UP001163440">
    <property type="component" value="Chromosome"/>
</dbReference>
<reference evidence="13" key="1">
    <citation type="submission" date="2022-11" db="EMBL/GenBank/DDBJ databases">
        <title>The whole genome sequencing of pests is an important tool to study the evolution of the plant-insect interaction and insecticide resistance.</title>
        <authorList>
            <person name="Kananovich Y."/>
        </authorList>
    </citation>
    <scope>NUCLEOTIDE SEQUENCE</scope>
    <source>
        <strain evidence="13">BSU_Bre_2018</strain>
    </source>
</reference>
<dbReference type="SMART" id="SM00861">
    <property type="entry name" value="Transket_pyr"/>
    <property type="match status" value="1"/>
</dbReference>
<evidence type="ECO:0000256" key="3">
    <source>
        <dbReference type="ARBA" id="ARBA00011738"/>
    </source>
</evidence>
<dbReference type="InterPro" id="IPR033248">
    <property type="entry name" value="Transketolase_C"/>
</dbReference>
<comment type="function">
    <text evidence="10 11">Catalyzes the acyloin condensation reaction between C atoms 2 and 3 of pyruvate and glyceraldehyde 3-phosphate to yield 1-deoxy-D-xylulose-5-phosphate (DXP).</text>
</comment>
<dbReference type="GO" id="GO:0005829">
    <property type="term" value="C:cytosol"/>
    <property type="evidence" value="ECO:0007669"/>
    <property type="project" value="TreeGrafter"/>
</dbReference>
<dbReference type="HAMAP" id="MF_00315">
    <property type="entry name" value="DXP_synth"/>
    <property type="match status" value="1"/>
</dbReference>
<comment type="cofactor">
    <cofactor evidence="11">
        <name>thiamine diphosphate</name>
        <dbReference type="ChEBI" id="CHEBI:58937"/>
    </cofactor>
    <text evidence="11">Binds 1 thiamine pyrophosphate per subunit.</text>
</comment>
<dbReference type="InterPro" id="IPR009014">
    <property type="entry name" value="Transketo_C/PFOR_II"/>
</dbReference>
<dbReference type="Pfam" id="PF02779">
    <property type="entry name" value="Transket_pyr"/>
    <property type="match status" value="1"/>
</dbReference>
<dbReference type="CDD" id="cd07033">
    <property type="entry name" value="TPP_PYR_DXS_TK_like"/>
    <property type="match status" value="1"/>
</dbReference>
<dbReference type="InterPro" id="IPR005477">
    <property type="entry name" value="Dxylulose-5-P_synthase"/>
</dbReference>
<keyword evidence="6 11" id="KW-0460">Magnesium</keyword>
<comment type="similarity">
    <text evidence="2 11">Belongs to the transketolase family. DXPS subfamily.</text>
</comment>
<evidence type="ECO:0000256" key="2">
    <source>
        <dbReference type="ARBA" id="ARBA00011081"/>
    </source>
</evidence>
<keyword evidence="7 11" id="KW-0784">Thiamine biosynthesis</keyword>
<dbReference type="NCBIfam" id="TIGR00204">
    <property type="entry name" value="dxs"/>
    <property type="match status" value="1"/>
</dbReference>
<evidence type="ECO:0000256" key="5">
    <source>
        <dbReference type="ARBA" id="ARBA00022723"/>
    </source>
</evidence>
<feature type="binding site" evidence="11">
    <location>
        <position position="181"/>
    </location>
    <ligand>
        <name>Mg(2+)</name>
        <dbReference type="ChEBI" id="CHEBI:18420"/>
    </ligand>
</feature>
<dbReference type="CDD" id="cd02007">
    <property type="entry name" value="TPP_DXS"/>
    <property type="match status" value="1"/>
</dbReference>
<dbReference type="Gene3D" id="3.40.50.970">
    <property type="match status" value="2"/>
</dbReference>
<keyword evidence="8 11" id="KW-0786">Thiamine pyrophosphate</keyword>
<organism evidence="13 14">
    <name type="scientific">Buchnera aphidicola</name>
    <name type="common">Brevicoryne brassicae</name>
    <dbReference type="NCBI Taxonomy" id="911343"/>
    <lineage>
        <taxon>Bacteria</taxon>
        <taxon>Pseudomonadati</taxon>
        <taxon>Pseudomonadota</taxon>
        <taxon>Gammaproteobacteria</taxon>
        <taxon>Enterobacterales</taxon>
        <taxon>Erwiniaceae</taxon>
        <taxon>Buchnera</taxon>
    </lineage>
</organism>
<comment type="cofactor">
    <cofactor evidence="11">
        <name>Mg(2+)</name>
        <dbReference type="ChEBI" id="CHEBI:18420"/>
    </cofactor>
    <text evidence="11">Binds 1 Mg(2+) ion per subunit.</text>
</comment>
<dbReference type="AlphaFoldDB" id="A0AAJ5PU85"/>
<feature type="binding site" evidence="11">
    <location>
        <position position="181"/>
    </location>
    <ligand>
        <name>thiamine diphosphate</name>
        <dbReference type="ChEBI" id="CHEBI:58937"/>
    </ligand>
</feature>
<comment type="pathway">
    <text evidence="1 11">Metabolic intermediate biosynthesis; 1-deoxy-D-xylulose 5-phosphate biosynthesis; 1-deoxy-D-xylulose 5-phosphate from D-glyceraldehyde 3-phosphate and pyruvate: step 1/1.</text>
</comment>
<comment type="subunit">
    <text evidence="3 11">Homodimer.</text>
</comment>
<evidence type="ECO:0000256" key="1">
    <source>
        <dbReference type="ARBA" id="ARBA00004980"/>
    </source>
</evidence>
<evidence type="ECO:0000256" key="4">
    <source>
        <dbReference type="ARBA" id="ARBA00022679"/>
    </source>
</evidence>
<dbReference type="FunFam" id="3.40.50.970:FF:000005">
    <property type="entry name" value="1-deoxy-D-xylulose-5-phosphate synthase"/>
    <property type="match status" value="1"/>
</dbReference>
<evidence type="ECO:0000256" key="9">
    <source>
        <dbReference type="ARBA" id="ARBA00023229"/>
    </source>
</evidence>
<keyword evidence="5 11" id="KW-0479">Metal-binding</keyword>
<evidence type="ECO:0000256" key="7">
    <source>
        <dbReference type="ARBA" id="ARBA00022977"/>
    </source>
</evidence>
<feature type="binding site" evidence="11">
    <location>
        <position position="282"/>
    </location>
    <ligand>
        <name>thiamine diphosphate</name>
        <dbReference type="ChEBI" id="CHEBI:58937"/>
    </ligand>
</feature>
<dbReference type="GO" id="GO:0000287">
    <property type="term" value="F:magnesium ion binding"/>
    <property type="evidence" value="ECO:0007669"/>
    <property type="project" value="UniProtKB-UniRule"/>
</dbReference>
<dbReference type="Pfam" id="PF13292">
    <property type="entry name" value="DXP_synthase_N"/>
    <property type="match status" value="1"/>
</dbReference>
<evidence type="ECO:0000313" key="13">
    <source>
        <dbReference type="EMBL" id="WAI18836.1"/>
    </source>
</evidence>
<dbReference type="EMBL" id="CP113406">
    <property type="protein sequence ID" value="WAI18836.1"/>
    <property type="molecule type" value="Genomic_DNA"/>
</dbReference>
<evidence type="ECO:0000256" key="11">
    <source>
        <dbReference type="HAMAP-Rule" id="MF_00315"/>
    </source>
</evidence>
<dbReference type="PANTHER" id="PTHR43322:SF5">
    <property type="entry name" value="1-DEOXY-D-XYLULOSE-5-PHOSPHATE SYNTHASE, CHLOROPLASTIC"/>
    <property type="match status" value="1"/>
</dbReference>
<feature type="binding site" evidence="11">
    <location>
        <position position="152"/>
    </location>
    <ligand>
        <name>Mg(2+)</name>
        <dbReference type="ChEBI" id="CHEBI:18420"/>
    </ligand>
</feature>